<keyword evidence="3" id="KW-1185">Reference proteome</keyword>
<dbReference type="RefSeq" id="XP_010503058.1">
    <property type="nucleotide sequence ID" value="XM_010504756.2"/>
</dbReference>
<accession>A0ABM0YM19</accession>
<name>A0ABM0YM19_CAMSA</name>
<dbReference type="PANTHER" id="PTHR47576">
    <property type="entry name" value="BRCT DOMAIN DNA REPAIR PROTEIN-RELATED"/>
    <property type="match status" value="1"/>
</dbReference>
<organism evidence="3 4">
    <name type="scientific">Camelina sativa</name>
    <name type="common">False flax</name>
    <name type="synonym">Myagrum sativum</name>
    <dbReference type="NCBI Taxonomy" id="90675"/>
    <lineage>
        <taxon>Eukaryota</taxon>
        <taxon>Viridiplantae</taxon>
        <taxon>Streptophyta</taxon>
        <taxon>Embryophyta</taxon>
        <taxon>Tracheophyta</taxon>
        <taxon>Spermatophyta</taxon>
        <taxon>Magnoliopsida</taxon>
        <taxon>eudicotyledons</taxon>
        <taxon>Gunneridae</taxon>
        <taxon>Pentapetalae</taxon>
        <taxon>rosids</taxon>
        <taxon>malvids</taxon>
        <taxon>Brassicales</taxon>
        <taxon>Brassicaceae</taxon>
        <taxon>Camelineae</taxon>
        <taxon>Camelina</taxon>
    </lineage>
</organism>
<sequence length="510" mass="57394">MEGVNRAQVIDTKRCSKLRVEFTPSPRGSRISEPFSPATTSSSRFHPPVQSDGPFSGLIICVTGLSKEARKQVKEATERLGGEYSSLLNSLCTHLVVQSYDGRKFEHALKHGRRRESLHIVTLGWFVDSVRRNVKLSESFYEVKNHGETKVKADGSKSVYPVGKVHRSIQGTGFTGSKDLAFSGCSVFIDPDISEEARSRVSQVTLERGAKLMNQWFIGCNASHVVCEAGSALRYLGHSSNLVTPLWFQKSLEEKPLQTLVRMSADLARDLRKMLEKLGKESHTECVLEDDSMLTNRTTTQKERQKNVESAKKAVTNRHAKIGKTLIQPLNLSSLLDSICWTISEPTSTASVIIDSFSNNEDNERKSLSAFFDAKTNDTFTHSMRLLTESERTGLVYKNHFITLLLPIDWYGEMGPSSRSYFSETGFTCQQILQHIYAFYQENMSEEEIKAAIHTNSRHSEKLRAANSVMKDGKTVFKRIEFLGSRKGFEMLKRVSSFNCSNIYELIIKA</sequence>
<proteinExistence type="predicted"/>
<evidence type="ECO:0000259" key="2">
    <source>
        <dbReference type="PROSITE" id="PS50172"/>
    </source>
</evidence>
<dbReference type="Gene3D" id="3.40.50.10190">
    <property type="entry name" value="BRCT domain"/>
    <property type="match status" value="2"/>
</dbReference>
<feature type="region of interest" description="Disordered" evidence="1">
    <location>
        <begin position="23"/>
        <end position="47"/>
    </location>
</feature>
<evidence type="ECO:0000313" key="4">
    <source>
        <dbReference type="RefSeq" id="XP_010503058.1"/>
    </source>
</evidence>
<feature type="domain" description="BRCT" evidence="2">
    <location>
        <begin position="177"/>
        <end position="255"/>
    </location>
</feature>
<dbReference type="Proteomes" id="UP000694864">
    <property type="component" value="Chromosome 4"/>
</dbReference>
<dbReference type="SUPFAM" id="SSF52113">
    <property type="entry name" value="BRCT domain"/>
    <property type="match status" value="2"/>
</dbReference>
<dbReference type="InterPro" id="IPR036420">
    <property type="entry name" value="BRCT_dom_sf"/>
</dbReference>
<reference evidence="3" key="1">
    <citation type="journal article" date="2014" name="Nat. Commun.">
        <title>The emerging biofuel crop Camelina sativa retains a highly undifferentiated hexaploid genome structure.</title>
        <authorList>
            <person name="Kagale S."/>
            <person name="Koh C."/>
            <person name="Nixon J."/>
            <person name="Bollina V."/>
            <person name="Clarke W.E."/>
            <person name="Tuteja R."/>
            <person name="Spillane C."/>
            <person name="Robinson S.J."/>
            <person name="Links M.G."/>
            <person name="Clarke C."/>
            <person name="Higgins E.E."/>
            <person name="Huebert T."/>
            <person name="Sharpe A.G."/>
            <person name="Parkin I.A."/>
        </authorList>
    </citation>
    <scope>NUCLEOTIDE SEQUENCE [LARGE SCALE GENOMIC DNA]</scope>
    <source>
        <strain evidence="3">cv. DH55</strain>
    </source>
</reference>
<evidence type="ECO:0000256" key="1">
    <source>
        <dbReference type="SAM" id="MobiDB-lite"/>
    </source>
</evidence>
<dbReference type="Pfam" id="PF00533">
    <property type="entry name" value="BRCT"/>
    <property type="match status" value="1"/>
</dbReference>
<dbReference type="PROSITE" id="PS50172">
    <property type="entry name" value="BRCT"/>
    <property type="match status" value="2"/>
</dbReference>
<dbReference type="CDD" id="cd17731">
    <property type="entry name" value="BRCT_TopBP1_rpt2_like"/>
    <property type="match status" value="1"/>
</dbReference>
<dbReference type="InterPro" id="IPR001357">
    <property type="entry name" value="BRCT_dom"/>
</dbReference>
<protein>
    <submittedName>
        <fullName evidence="4">Uncharacterized protein LOC104780253</fullName>
    </submittedName>
</protein>
<dbReference type="InterPro" id="IPR046522">
    <property type="entry name" value="DUF6699"/>
</dbReference>
<feature type="domain" description="BRCT" evidence="2">
    <location>
        <begin position="50"/>
        <end position="143"/>
    </location>
</feature>
<dbReference type="Pfam" id="PF20415">
    <property type="entry name" value="DUF6699"/>
    <property type="match status" value="1"/>
</dbReference>
<dbReference type="GeneID" id="104780253"/>
<dbReference type="PANTHER" id="PTHR47576:SF2">
    <property type="entry name" value="BRCT DOMAIN DNA REPAIR PROTEIN-RELATED"/>
    <property type="match status" value="1"/>
</dbReference>
<dbReference type="InterPro" id="IPR059215">
    <property type="entry name" value="BRCT2_TopBP1-like"/>
</dbReference>
<dbReference type="SMART" id="SM00292">
    <property type="entry name" value="BRCT"/>
    <property type="match status" value="2"/>
</dbReference>
<gene>
    <name evidence="4" type="primary">LOC104780253</name>
</gene>
<evidence type="ECO:0000313" key="3">
    <source>
        <dbReference type="Proteomes" id="UP000694864"/>
    </source>
</evidence>
<reference evidence="4" key="2">
    <citation type="submission" date="2025-08" db="UniProtKB">
        <authorList>
            <consortium name="RefSeq"/>
        </authorList>
    </citation>
    <scope>IDENTIFICATION</scope>
    <source>
        <tissue evidence="4">Leaf</tissue>
    </source>
</reference>